<dbReference type="EMBL" id="PKUS01000007">
    <property type="protein sequence ID" value="PLW69403.1"/>
    <property type="molecule type" value="Genomic_DNA"/>
</dbReference>
<protein>
    <recommendedName>
        <fullName evidence="3">Translocation and assembly module subunit TamA</fullName>
    </recommendedName>
    <alternativeName>
        <fullName evidence="9">Autotransporter assembly factor TamA</fullName>
    </alternativeName>
</protein>
<dbReference type="GO" id="GO:0009279">
    <property type="term" value="C:cell outer membrane"/>
    <property type="evidence" value="ECO:0007669"/>
    <property type="project" value="UniProtKB-SubCell"/>
</dbReference>
<keyword evidence="8" id="KW-0998">Cell outer membrane</keyword>
<accession>A0A2N5X4K0</accession>
<evidence type="ECO:0000256" key="5">
    <source>
        <dbReference type="ARBA" id="ARBA00022692"/>
    </source>
</evidence>
<sequence>MLSGLWHAPLVWAELLSVELTGVEDDLRKNVLAWLGNAPETPQSRSNYLHSARSKVEQSLKALGYYRAEIDMDLNRQVTPWSLHISVQPGEPVRLRNIDIKMVGEGSTDSALTDLVASTTLRPGTVLNHSDYERTRRGIATLAQQRGYFDGVFEAARVEVEPVGGTADVVLHFASGPRYAFGQLLYDQDIIRQELLQPLIKVQEGEPYEQRKLSETQAQLQRTGYFSTVILRPDLGRAENGQVPMDMTLYPAKRHSFDLGIGFSTDTRERLSVTWRTPKLNRLGHSQETRLQYSSINPSGHFTYQVPLSHPLNDVLQFWARLEDNEFGDLDSNQKELGIRRELRSGPWVYSYSLRGLDEAWDAQGLDQESDYLLPGLSFSQRQRKGSLVNPSSGFSQWYQVEAAHGDFGSDVDLLRLSARFGYIQSLGAKHRLVLGSDLGAAFVSDSDRDQLAPSLNFFAGGSQTIRGYSYQSIGNEVTVTGDSGDPVRLVVGGERLVTASVEYQYSVTDSWRGAVFVDAGDAFDEGEFNLNVGAGVGLHYVTQVGAIRVELANPVTDDNPSWRLHVAIGAEF</sequence>
<feature type="domain" description="TamA POTRA" evidence="13">
    <location>
        <begin position="17"/>
        <end position="89"/>
    </location>
</feature>
<dbReference type="InterPro" id="IPR039910">
    <property type="entry name" value="D15-like"/>
</dbReference>
<evidence type="ECO:0000256" key="4">
    <source>
        <dbReference type="ARBA" id="ARBA00022452"/>
    </source>
</evidence>
<comment type="similarity">
    <text evidence="2">Belongs to the TamA family.</text>
</comment>
<dbReference type="Proteomes" id="UP000235005">
    <property type="component" value="Unassembled WGS sequence"/>
</dbReference>
<name>A0A2N5X4K0_9GAMM</name>
<dbReference type="Pfam" id="PF17243">
    <property type="entry name" value="POTRA_TamA_1"/>
    <property type="match status" value="1"/>
</dbReference>
<keyword evidence="5" id="KW-0812">Transmembrane</keyword>
<evidence type="ECO:0000256" key="7">
    <source>
        <dbReference type="ARBA" id="ARBA00023136"/>
    </source>
</evidence>
<evidence type="ECO:0000259" key="11">
    <source>
        <dbReference type="Pfam" id="PF01103"/>
    </source>
</evidence>
<dbReference type="InterPro" id="IPR035243">
    <property type="entry name" value="TamA_POTRA_Dom_1"/>
</dbReference>
<evidence type="ECO:0000259" key="13">
    <source>
        <dbReference type="Pfam" id="PF17243"/>
    </source>
</evidence>
<evidence type="ECO:0000256" key="1">
    <source>
        <dbReference type="ARBA" id="ARBA00004442"/>
    </source>
</evidence>
<evidence type="ECO:0000313" key="15">
    <source>
        <dbReference type="Proteomes" id="UP000235005"/>
    </source>
</evidence>
<dbReference type="PANTHER" id="PTHR12815">
    <property type="entry name" value="SORTING AND ASSEMBLY MACHINERY SAMM50 PROTEIN FAMILY MEMBER"/>
    <property type="match status" value="1"/>
</dbReference>
<dbReference type="Pfam" id="PF07244">
    <property type="entry name" value="POTRA"/>
    <property type="match status" value="2"/>
</dbReference>
<evidence type="ECO:0000256" key="6">
    <source>
        <dbReference type="ARBA" id="ARBA00022729"/>
    </source>
</evidence>
<dbReference type="Pfam" id="PF01103">
    <property type="entry name" value="Omp85"/>
    <property type="match status" value="1"/>
</dbReference>
<feature type="domain" description="POTRA" evidence="12">
    <location>
        <begin position="99"/>
        <end position="173"/>
    </location>
</feature>
<keyword evidence="15" id="KW-1185">Reference proteome</keyword>
<dbReference type="InterPro" id="IPR010827">
    <property type="entry name" value="BamA/TamA_POTRA"/>
</dbReference>
<comment type="caution">
    <text evidence="14">The sequence shown here is derived from an EMBL/GenBank/DDBJ whole genome shotgun (WGS) entry which is preliminary data.</text>
</comment>
<keyword evidence="6" id="KW-0732">Signal</keyword>
<dbReference type="AlphaFoldDB" id="A0A2N5X4K0"/>
<keyword evidence="7" id="KW-0472">Membrane</keyword>
<dbReference type="Gene3D" id="3.10.20.310">
    <property type="entry name" value="membrane protein fhac"/>
    <property type="match status" value="3"/>
</dbReference>
<reference evidence="14 15" key="1">
    <citation type="submission" date="2018-01" db="EMBL/GenBank/DDBJ databases">
        <title>The draft genome sequence of Halioglobus lutimaris HF004.</title>
        <authorList>
            <person name="Du Z.-J."/>
            <person name="Shi M.-J."/>
        </authorList>
    </citation>
    <scope>NUCLEOTIDE SEQUENCE [LARGE SCALE GENOMIC DNA]</scope>
    <source>
        <strain evidence="14 15">HF004</strain>
    </source>
</reference>
<evidence type="ECO:0000313" key="14">
    <source>
        <dbReference type="EMBL" id="PLW69403.1"/>
    </source>
</evidence>
<keyword evidence="4" id="KW-1134">Transmembrane beta strand</keyword>
<evidence type="ECO:0000256" key="10">
    <source>
        <dbReference type="ARBA" id="ARBA00093548"/>
    </source>
</evidence>
<gene>
    <name evidence="14" type="ORF">C0039_07685</name>
</gene>
<feature type="domain" description="POTRA" evidence="12">
    <location>
        <begin position="190"/>
        <end position="233"/>
    </location>
</feature>
<evidence type="ECO:0000256" key="8">
    <source>
        <dbReference type="ARBA" id="ARBA00023237"/>
    </source>
</evidence>
<evidence type="ECO:0000259" key="12">
    <source>
        <dbReference type="Pfam" id="PF07244"/>
    </source>
</evidence>
<evidence type="ECO:0000256" key="2">
    <source>
        <dbReference type="ARBA" id="ARBA00010248"/>
    </source>
</evidence>
<evidence type="ECO:0000256" key="9">
    <source>
        <dbReference type="ARBA" id="ARBA00033063"/>
    </source>
</evidence>
<organism evidence="14 15">
    <name type="scientific">Pseudohalioglobus lutimaris</name>
    <dbReference type="NCBI Taxonomy" id="1737061"/>
    <lineage>
        <taxon>Bacteria</taxon>
        <taxon>Pseudomonadati</taxon>
        <taxon>Pseudomonadota</taxon>
        <taxon>Gammaproteobacteria</taxon>
        <taxon>Cellvibrionales</taxon>
        <taxon>Halieaceae</taxon>
        <taxon>Pseudohalioglobus</taxon>
    </lineage>
</organism>
<dbReference type="Gene3D" id="2.40.160.50">
    <property type="entry name" value="membrane protein fhac: a member of the omp85/tpsb transporter family"/>
    <property type="match status" value="1"/>
</dbReference>
<dbReference type="GO" id="GO:0097347">
    <property type="term" value="C:TAM protein secretion complex"/>
    <property type="evidence" value="ECO:0007669"/>
    <property type="project" value="TreeGrafter"/>
</dbReference>
<feature type="domain" description="Bacterial surface antigen (D15)" evidence="11">
    <location>
        <begin position="353"/>
        <end position="573"/>
    </location>
</feature>
<dbReference type="PANTHER" id="PTHR12815:SF47">
    <property type="entry name" value="TRANSLOCATION AND ASSEMBLY MODULE SUBUNIT TAMA"/>
    <property type="match status" value="1"/>
</dbReference>
<proteinExistence type="inferred from homology"/>
<dbReference type="InterPro" id="IPR000184">
    <property type="entry name" value="Bac_surfAg_D15"/>
</dbReference>
<comment type="subunit">
    <text evidence="10">Interacts with TamB to form the translocation and assembly module (TAM).</text>
</comment>
<comment type="subcellular location">
    <subcellularLocation>
        <location evidence="1">Cell outer membrane</location>
    </subcellularLocation>
</comment>
<evidence type="ECO:0000256" key="3">
    <source>
        <dbReference type="ARBA" id="ARBA00015419"/>
    </source>
</evidence>
<dbReference type="GO" id="GO:0009306">
    <property type="term" value="P:protein secretion"/>
    <property type="evidence" value="ECO:0007669"/>
    <property type="project" value="TreeGrafter"/>
</dbReference>